<gene>
    <name evidence="2" type="ORF">Tci_912460</name>
</gene>
<reference evidence="2" key="1">
    <citation type="journal article" date="2019" name="Sci. Rep.">
        <title>Draft genome of Tanacetum cinerariifolium, the natural source of mosquito coil.</title>
        <authorList>
            <person name="Yamashiro T."/>
            <person name="Shiraishi A."/>
            <person name="Satake H."/>
            <person name="Nakayama K."/>
        </authorList>
    </citation>
    <scope>NUCLEOTIDE SEQUENCE</scope>
</reference>
<dbReference type="AlphaFoldDB" id="A0A699W6N4"/>
<sequence length="109" mass="11541">DLDAVFQDCSENSSNEVTTASSIVPTIGQNSLNSTNTFSVAGLSNTAVSPTYGDASQFPDDPDMSGLENIIYSDDEDIVGAEADFNNFESSIPVSPIPTTRIHKDHPVS</sequence>
<evidence type="ECO:0000256" key="1">
    <source>
        <dbReference type="SAM" id="MobiDB-lite"/>
    </source>
</evidence>
<feature type="region of interest" description="Disordered" evidence="1">
    <location>
        <begin position="90"/>
        <end position="109"/>
    </location>
</feature>
<proteinExistence type="predicted"/>
<comment type="caution">
    <text evidence="2">The sequence shown here is derived from an EMBL/GenBank/DDBJ whole genome shotgun (WGS) entry which is preliminary data.</text>
</comment>
<evidence type="ECO:0000313" key="2">
    <source>
        <dbReference type="EMBL" id="GFD40491.1"/>
    </source>
</evidence>
<accession>A0A699W6N4</accession>
<organism evidence="2">
    <name type="scientific">Tanacetum cinerariifolium</name>
    <name type="common">Dalmatian daisy</name>
    <name type="synonym">Chrysanthemum cinerariifolium</name>
    <dbReference type="NCBI Taxonomy" id="118510"/>
    <lineage>
        <taxon>Eukaryota</taxon>
        <taxon>Viridiplantae</taxon>
        <taxon>Streptophyta</taxon>
        <taxon>Embryophyta</taxon>
        <taxon>Tracheophyta</taxon>
        <taxon>Spermatophyta</taxon>
        <taxon>Magnoliopsida</taxon>
        <taxon>eudicotyledons</taxon>
        <taxon>Gunneridae</taxon>
        <taxon>Pentapetalae</taxon>
        <taxon>asterids</taxon>
        <taxon>campanulids</taxon>
        <taxon>Asterales</taxon>
        <taxon>Asteraceae</taxon>
        <taxon>Asteroideae</taxon>
        <taxon>Anthemideae</taxon>
        <taxon>Anthemidinae</taxon>
        <taxon>Tanacetum</taxon>
    </lineage>
</organism>
<name>A0A699W6N4_TANCI</name>
<dbReference type="EMBL" id="BKCJ011534598">
    <property type="protein sequence ID" value="GFD40491.1"/>
    <property type="molecule type" value="Genomic_DNA"/>
</dbReference>
<protein>
    <submittedName>
        <fullName evidence="2">Uncharacterized protein</fullName>
    </submittedName>
</protein>
<feature type="non-terminal residue" evidence="2">
    <location>
        <position position="1"/>
    </location>
</feature>